<accession>A0ABX8VZY9</accession>
<dbReference type="RefSeq" id="WP_168361442.1">
    <property type="nucleotide sequence ID" value="NZ_CP033622.1"/>
</dbReference>
<protein>
    <submittedName>
        <fullName evidence="2">Uncharacterized protein</fullName>
    </submittedName>
</protein>
<evidence type="ECO:0000313" key="3">
    <source>
        <dbReference type="Proteomes" id="UP000824976"/>
    </source>
</evidence>
<evidence type="ECO:0000256" key="1">
    <source>
        <dbReference type="SAM" id="Phobius"/>
    </source>
</evidence>
<reference evidence="2 3" key="1">
    <citation type="submission" date="2019-06" db="EMBL/GenBank/DDBJ databases">
        <title>Complete genome of Dickeya zeae PL65.</title>
        <authorList>
            <person name="Boluk G."/>
            <person name="Arif M."/>
        </authorList>
    </citation>
    <scope>NUCLEOTIDE SEQUENCE [LARGE SCALE GENOMIC DNA]</scope>
    <source>
        <strain evidence="2 3">PL65</strain>
    </source>
</reference>
<proteinExistence type="predicted"/>
<feature type="transmembrane region" description="Helical" evidence="1">
    <location>
        <begin position="20"/>
        <end position="38"/>
    </location>
</feature>
<keyword evidence="1" id="KW-0812">Transmembrane</keyword>
<sequence>MNPFYISHRIGQPILKRSALGLGPSFLLSYLCLFCLLADKRVVSKQTLHRGGIGQSSLCIA</sequence>
<gene>
    <name evidence="2" type="ORF">FGI21_17235</name>
</gene>
<dbReference type="EMBL" id="CP040817">
    <property type="protein sequence ID" value="QYM93478.1"/>
    <property type="molecule type" value="Genomic_DNA"/>
</dbReference>
<name>A0ABX8VZY9_9GAMM</name>
<dbReference type="Proteomes" id="UP000824976">
    <property type="component" value="Chromosome"/>
</dbReference>
<keyword evidence="1" id="KW-1133">Transmembrane helix</keyword>
<keyword evidence="3" id="KW-1185">Reference proteome</keyword>
<evidence type="ECO:0000313" key="2">
    <source>
        <dbReference type="EMBL" id="QYM93478.1"/>
    </source>
</evidence>
<organism evidence="2 3">
    <name type="scientific">Dickeya zeae</name>
    <dbReference type="NCBI Taxonomy" id="204042"/>
    <lineage>
        <taxon>Bacteria</taxon>
        <taxon>Pseudomonadati</taxon>
        <taxon>Pseudomonadota</taxon>
        <taxon>Gammaproteobacteria</taxon>
        <taxon>Enterobacterales</taxon>
        <taxon>Pectobacteriaceae</taxon>
        <taxon>Dickeya</taxon>
    </lineage>
</organism>
<keyword evidence="1" id="KW-0472">Membrane</keyword>